<protein>
    <submittedName>
        <fullName evidence="1">Uncharacterized protein</fullName>
    </submittedName>
</protein>
<feature type="non-terminal residue" evidence="1">
    <location>
        <position position="1"/>
    </location>
</feature>
<sequence>PVAKRVAVGVAANIERRHCHSERGIGGMLRRVNQDMNTSHICLIGKEEEEIDGSIEKHMNIVSSVRKFGIDLEE</sequence>
<organism evidence="1 2">
    <name type="scientific">Pristionchus mayeri</name>
    <dbReference type="NCBI Taxonomy" id="1317129"/>
    <lineage>
        <taxon>Eukaryota</taxon>
        <taxon>Metazoa</taxon>
        <taxon>Ecdysozoa</taxon>
        <taxon>Nematoda</taxon>
        <taxon>Chromadorea</taxon>
        <taxon>Rhabditida</taxon>
        <taxon>Rhabditina</taxon>
        <taxon>Diplogasteromorpha</taxon>
        <taxon>Diplogasteroidea</taxon>
        <taxon>Neodiplogasteridae</taxon>
        <taxon>Pristionchus</taxon>
    </lineage>
</organism>
<dbReference type="EMBL" id="BTRK01000001">
    <property type="protein sequence ID" value="GMR31932.1"/>
    <property type="molecule type" value="Genomic_DNA"/>
</dbReference>
<keyword evidence="2" id="KW-1185">Reference proteome</keyword>
<gene>
    <name evidence="1" type="ORF">PMAYCL1PPCAC_02127</name>
</gene>
<evidence type="ECO:0000313" key="1">
    <source>
        <dbReference type="EMBL" id="GMR31932.1"/>
    </source>
</evidence>
<evidence type="ECO:0000313" key="2">
    <source>
        <dbReference type="Proteomes" id="UP001328107"/>
    </source>
</evidence>
<dbReference type="Proteomes" id="UP001328107">
    <property type="component" value="Unassembled WGS sequence"/>
</dbReference>
<comment type="caution">
    <text evidence="1">The sequence shown here is derived from an EMBL/GenBank/DDBJ whole genome shotgun (WGS) entry which is preliminary data.</text>
</comment>
<name>A0AAN4Z5X9_9BILA</name>
<dbReference type="AlphaFoldDB" id="A0AAN4Z5X9"/>
<reference evidence="2" key="1">
    <citation type="submission" date="2022-10" db="EMBL/GenBank/DDBJ databases">
        <title>Genome assembly of Pristionchus species.</title>
        <authorList>
            <person name="Yoshida K."/>
            <person name="Sommer R.J."/>
        </authorList>
    </citation>
    <scope>NUCLEOTIDE SEQUENCE [LARGE SCALE GENOMIC DNA]</scope>
    <source>
        <strain evidence="2">RS5460</strain>
    </source>
</reference>
<accession>A0AAN4Z5X9</accession>
<proteinExistence type="predicted"/>
<feature type="non-terminal residue" evidence="1">
    <location>
        <position position="74"/>
    </location>
</feature>